<comment type="caution">
    <text evidence="2">The sequence shown here is derived from an EMBL/GenBank/DDBJ whole genome shotgun (WGS) entry which is preliminary data.</text>
</comment>
<keyword evidence="1" id="KW-0472">Membrane</keyword>
<evidence type="ECO:0000256" key="1">
    <source>
        <dbReference type="SAM" id="Phobius"/>
    </source>
</evidence>
<dbReference type="AlphaFoldDB" id="A0A0F9FJ27"/>
<protein>
    <submittedName>
        <fullName evidence="2">Uncharacterized protein</fullName>
    </submittedName>
</protein>
<feature type="transmembrane region" description="Helical" evidence="1">
    <location>
        <begin position="143"/>
        <end position="160"/>
    </location>
</feature>
<dbReference type="EMBL" id="LAZR01032354">
    <property type="protein sequence ID" value="KKL51117.1"/>
    <property type="molecule type" value="Genomic_DNA"/>
</dbReference>
<reference evidence="2" key="1">
    <citation type="journal article" date="2015" name="Nature">
        <title>Complex archaea that bridge the gap between prokaryotes and eukaryotes.</title>
        <authorList>
            <person name="Spang A."/>
            <person name="Saw J.H."/>
            <person name="Jorgensen S.L."/>
            <person name="Zaremba-Niedzwiedzka K."/>
            <person name="Martijn J."/>
            <person name="Lind A.E."/>
            <person name="van Eijk R."/>
            <person name="Schleper C."/>
            <person name="Guy L."/>
            <person name="Ettema T.J."/>
        </authorList>
    </citation>
    <scope>NUCLEOTIDE SEQUENCE</scope>
</reference>
<sequence>MNNIHGTDLMNWEAIKKIYMEVLVRGARIEYMGHGECETVRLFNENLISIKYNEFNYYRYVDYAIKYFNNNKYTKRSYYQDGTKKWKTQYKNNLRHGISVGWNYAGRKIYNQKYINGVPIPMKGGKMSNMIQIIYNFCIIDQMSNIIYGFLFLLFGLLLARNKIKLWCEKNIYFCSEKYECDDDFFDFYFEKDTWYSFDSGKDIKIGDTRKD</sequence>
<keyword evidence="1" id="KW-0812">Transmembrane</keyword>
<accession>A0A0F9FJ27</accession>
<feature type="non-terminal residue" evidence="2">
    <location>
        <position position="212"/>
    </location>
</feature>
<name>A0A0F9FJ27_9ZZZZ</name>
<keyword evidence="1" id="KW-1133">Transmembrane helix</keyword>
<organism evidence="2">
    <name type="scientific">marine sediment metagenome</name>
    <dbReference type="NCBI Taxonomy" id="412755"/>
    <lineage>
        <taxon>unclassified sequences</taxon>
        <taxon>metagenomes</taxon>
        <taxon>ecological metagenomes</taxon>
    </lineage>
</organism>
<proteinExistence type="predicted"/>
<evidence type="ECO:0000313" key="2">
    <source>
        <dbReference type="EMBL" id="KKL51117.1"/>
    </source>
</evidence>
<gene>
    <name evidence="2" type="ORF">LCGC14_2298650</name>
</gene>